<gene>
    <name evidence="2" type="ORF">P5673_023504</name>
</gene>
<dbReference type="EMBL" id="JARQWQ010000066">
    <property type="protein sequence ID" value="KAK2554858.1"/>
    <property type="molecule type" value="Genomic_DNA"/>
</dbReference>
<proteinExistence type="predicted"/>
<comment type="caution">
    <text evidence="2">The sequence shown here is derived from an EMBL/GenBank/DDBJ whole genome shotgun (WGS) entry which is preliminary data.</text>
</comment>
<protein>
    <submittedName>
        <fullName evidence="2">Uncharacterized protein</fullName>
    </submittedName>
</protein>
<evidence type="ECO:0000313" key="2">
    <source>
        <dbReference type="EMBL" id="KAK2554858.1"/>
    </source>
</evidence>
<feature type="region of interest" description="Disordered" evidence="1">
    <location>
        <begin position="210"/>
        <end position="304"/>
    </location>
</feature>
<reference evidence="2" key="1">
    <citation type="journal article" date="2023" name="G3 (Bethesda)">
        <title>Whole genome assembly and annotation of the endangered Caribbean coral Acropora cervicornis.</title>
        <authorList>
            <person name="Selwyn J.D."/>
            <person name="Vollmer S.V."/>
        </authorList>
    </citation>
    <scope>NUCLEOTIDE SEQUENCE</scope>
    <source>
        <strain evidence="2">K2</strain>
    </source>
</reference>
<sequence length="304" mass="35031">MLSVLQNVQENSSREDWFFWAAETTSGNGRKGPVITGFDQTRLFDKIKAMIHGLSIEREQHDQWRQLRRQQEDDLQQMISGTHHQLGIVEDNLVANECQAINQTQEQPEDKSEADMIRERRSERLRKEPHHSIKIIICLNNGSRIKRSFDKGVLFQDEPLYFTLHRGGKLVHHKEEVEGNSVLHLTKRGKEEAATLVTSEAIKICLTSPGQQAIPSDKEATESPGSLSAQLMQQGKQTPCSHRRKPANLMQNEPKQEEEQNRMTTERAKETEEVQEVTHSEDKEGEGKKKRKKKAKRSNRRRKT</sequence>
<dbReference type="AlphaFoldDB" id="A0AAD9Q506"/>
<name>A0AAD9Q506_ACRCE</name>
<keyword evidence="3" id="KW-1185">Reference proteome</keyword>
<dbReference type="Proteomes" id="UP001249851">
    <property type="component" value="Unassembled WGS sequence"/>
</dbReference>
<feature type="compositionally biased region" description="Basic residues" evidence="1">
    <location>
        <begin position="288"/>
        <end position="304"/>
    </location>
</feature>
<organism evidence="2 3">
    <name type="scientific">Acropora cervicornis</name>
    <name type="common">Staghorn coral</name>
    <dbReference type="NCBI Taxonomy" id="6130"/>
    <lineage>
        <taxon>Eukaryota</taxon>
        <taxon>Metazoa</taxon>
        <taxon>Cnidaria</taxon>
        <taxon>Anthozoa</taxon>
        <taxon>Hexacorallia</taxon>
        <taxon>Scleractinia</taxon>
        <taxon>Astrocoeniina</taxon>
        <taxon>Acroporidae</taxon>
        <taxon>Acropora</taxon>
    </lineage>
</organism>
<feature type="compositionally biased region" description="Polar residues" evidence="1">
    <location>
        <begin position="223"/>
        <end position="240"/>
    </location>
</feature>
<evidence type="ECO:0000256" key="1">
    <source>
        <dbReference type="SAM" id="MobiDB-lite"/>
    </source>
</evidence>
<evidence type="ECO:0000313" key="3">
    <source>
        <dbReference type="Proteomes" id="UP001249851"/>
    </source>
</evidence>
<feature type="compositionally biased region" description="Basic and acidic residues" evidence="1">
    <location>
        <begin position="254"/>
        <end position="287"/>
    </location>
</feature>
<accession>A0AAD9Q506</accession>
<reference evidence="2" key="2">
    <citation type="journal article" date="2023" name="Science">
        <title>Genomic signatures of disease resistance in endangered staghorn corals.</title>
        <authorList>
            <person name="Vollmer S.V."/>
            <person name="Selwyn J.D."/>
            <person name="Despard B.A."/>
            <person name="Roesel C.L."/>
        </authorList>
    </citation>
    <scope>NUCLEOTIDE SEQUENCE</scope>
    <source>
        <strain evidence="2">K2</strain>
    </source>
</reference>